<dbReference type="InterPro" id="IPR001107">
    <property type="entry name" value="Band_7"/>
</dbReference>
<dbReference type="GO" id="GO:0005886">
    <property type="term" value="C:plasma membrane"/>
    <property type="evidence" value="ECO:0007669"/>
    <property type="project" value="InterPro"/>
</dbReference>
<dbReference type="EMBL" id="VIRS01000028">
    <property type="protein sequence ID" value="TQS41260.1"/>
    <property type="molecule type" value="Genomic_DNA"/>
</dbReference>
<comment type="similarity">
    <text evidence="1">Belongs to the band 7/mec-2 family.</text>
</comment>
<dbReference type="Proteomes" id="UP000317982">
    <property type="component" value="Unassembled WGS sequence"/>
</dbReference>
<dbReference type="OrthoDB" id="3285280at2"/>
<feature type="region of interest" description="Disordered" evidence="2">
    <location>
        <begin position="66"/>
        <end position="102"/>
    </location>
</feature>
<dbReference type="PANTHER" id="PTHR10264">
    <property type="entry name" value="BAND 7 PROTEIN-RELATED"/>
    <property type="match status" value="1"/>
</dbReference>
<proteinExistence type="inferred from homology"/>
<keyword evidence="5" id="KW-1185">Reference proteome</keyword>
<protein>
    <submittedName>
        <fullName evidence="4">Slipin family protein</fullName>
    </submittedName>
</protein>
<feature type="domain" description="Band 7" evidence="3">
    <location>
        <begin position="108"/>
        <end position="265"/>
    </location>
</feature>
<comment type="caution">
    <text evidence="4">The sequence shown here is derived from an EMBL/GenBank/DDBJ whole genome shotgun (WGS) entry which is preliminary data.</text>
</comment>
<dbReference type="InterPro" id="IPR001972">
    <property type="entry name" value="Stomatin_HflK_fam"/>
</dbReference>
<evidence type="ECO:0000256" key="2">
    <source>
        <dbReference type="SAM" id="MobiDB-lite"/>
    </source>
</evidence>
<gene>
    <name evidence="4" type="ORF">FL583_30540</name>
</gene>
<evidence type="ECO:0000256" key="1">
    <source>
        <dbReference type="ARBA" id="ARBA00008164"/>
    </source>
</evidence>
<organism evidence="4 5">
    <name type="scientific">Cryptosporangium phraense</name>
    <dbReference type="NCBI Taxonomy" id="2593070"/>
    <lineage>
        <taxon>Bacteria</taxon>
        <taxon>Bacillati</taxon>
        <taxon>Actinomycetota</taxon>
        <taxon>Actinomycetes</taxon>
        <taxon>Cryptosporangiales</taxon>
        <taxon>Cryptosporangiaceae</taxon>
        <taxon>Cryptosporangium</taxon>
    </lineage>
</organism>
<dbReference type="PRINTS" id="PR00721">
    <property type="entry name" value="STOMATIN"/>
</dbReference>
<name>A0A545AJ24_9ACTN</name>
<evidence type="ECO:0000313" key="5">
    <source>
        <dbReference type="Proteomes" id="UP000317982"/>
    </source>
</evidence>
<dbReference type="Gene3D" id="6.10.250.2090">
    <property type="match status" value="1"/>
</dbReference>
<dbReference type="PANTHER" id="PTHR10264:SF83">
    <property type="entry name" value="BLL5629 PROTEIN"/>
    <property type="match status" value="1"/>
</dbReference>
<dbReference type="InterPro" id="IPR043202">
    <property type="entry name" value="Band-7_stomatin-like"/>
</dbReference>
<accession>A0A545AJ24</accession>
<dbReference type="CDD" id="cd13438">
    <property type="entry name" value="SPFH_eoslipins_u2"/>
    <property type="match status" value="1"/>
</dbReference>
<evidence type="ECO:0000259" key="3">
    <source>
        <dbReference type="SMART" id="SM00244"/>
    </source>
</evidence>
<dbReference type="AlphaFoldDB" id="A0A545AJ24"/>
<dbReference type="Pfam" id="PF01145">
    <property type="entry name" value="Band_7"/>
    <property type="match status" value="1"/>
</dbReference>
<dbReference type="InterPro" id="IPR036013">
    <property type="entry name" value="Band_7/SPFH_dom_sf"/>
</dbReference>
<dbReference type="SUPFAM" id="SSF117892">
    <property type="entry name" value="Band 7/SPFH domain"/>
    <property type="match status" value="1"/>
</dbReference>
<evidence type="ECO:0000313" key="4">
    <source>
        <dbReference type="EMBL" id="TQS41260.1"/>
    </source>
</evidence>
<sequence length="323" mass="34287">MRTPRSIPHRPARGFSAVRIFDCPVSLSHLPFLDGGGQWRTGIAGLVPHVGTPSNWENGFDSRLRAGPPPSSAGRSCGLTARWTPPPSRRGGGPVRTTERRQRKEAAMAKVTVMEYERVVTYVDGVRGAVLGPGRHGYRAGRTTLVRIDLRPALLTVPGQELLTADGLTVKVSALVSWRVADPAGYHASAERPLDVLYAAVQTVLRDRVAGLALEAAIRDRGALGDGLTAPVAAAAEAVGIAVDSVAVKDLMLGAELRRAFAETALTVERGRAELERARSEAAALRTLANAARLVEEHPSLLHLRTLQVAADPGTTVVLKPGS</sequence>
<dbReference type="SMART" id="SM00244">
    <property type="entry name" value="PHB"/>
    <property type="match status" value="1"/>
</dbReference>
<reference evidence="4 5" key="1">
    <citation type="submission" date="2019-07" db="EMBL/GenBank/DDBJ databases">
        <title>Cryptosporangium phraense sp. nov., isolated from plant litter.</title>
        <authorList>
            <person name="Suriyachadkun C."/>
        </authorList>
    </citation>
    <scope>NUCLEOTIDE SEQUENCE [LARGE SCALE GENOMIC DNA]</scope>
    <source>
        <strain evidence="4 5">A-T 5661</strain>
    </source>
</reference>
<dbReference type="InParanoid" id="A0A545AJ24"/>
<dbReference type="Gene3D" id="3.30.479.30">
    <property type="entry name" value="Band 7 domain"/>
    <property type="match status" value="1"/>
</dbReference>